<evidence type="ECO:0000256" key="1">
    <source>
        <dbReference type="ARBA" id="ARBA00001554"/>
    </source>
</evidence>
<comment type="catalytic activity">
    <reaction evidence="1">
        <text>(4aS,6R)-4a-hydroxy-L-erythro-5,6,7,8-tetrahydrobiopterin = (6R)-L-erythro-6,7-dihydrobiopterin + H2O</text>
        <dbReference type="Rhea" id="RHEA:11920"/>
        <dbReference type="ChEBI" id="CHEBI:15377"/>
        <dbReference type="ChEBI" id="CHEBI:15642"/>
        <dbReference type="ChEBI" id="CHEBI:43120"/>
        <dbReference type="EC" id="4.2.1.96"/>
    </reaction>
</comment>
<dbReference type="InterPro" id="IPR029068">
    <property type="entry name" value="Glyas_Bleomycin-R_OHBP_Dase"/>
</dbReference>
<dbReference type="SUPFAM" id="SSF55248">
    <property type="entry name" value="PCD-like"/>
    <property type="match status" value="1"/>
</dbReference>
<evidence type="ECO:0000256" key="4">
    <source>
        <dbReference type="ARBA" id="ARBA00021735"/>
    </source>
</evidence>
<evidence type="ECO:0000256" key="3">
    <source>
        <dbReference type="ARBA" id="ARBA00013252"/>
    </source>
</evidence>
<dbReference type="EC" id="4.2.1.96" evidence="3"/>
<proteinExistence type="inferred from homology"/>
<keyword evidence="5 7" id="KW-0456">Lyase</keyword>
<sequence>MSTNKNVLTRNEVDVALAELPHWRYRLGALVTAYAFDSSAAAISFLGTLGALAERTRHHPDVDWRYDTVFITSSSHDVGMEVTSRDLDLALLVSQAADAAGAEAVPERHQSVELAIDTADGPEIAGFWKAVLGYGESRFGDLADPWRRNPGLWFQETATPSDNRIHLDRHVPLSSLEEERARLREAAGEGDGQSHPRFRIYTDAQGNRICLCTEEGHGPDLEE</sequence>
<dbReference type="InterPro" id="IPR036428">
    <property type="entry name" value="PCD_sf"/>
</dbReference>
<dbReference type="AlphaFoldDB" id="A0A839QTC6"/>
<reference evidence="7 8" key="1">
    <citation type="submission" date="2020-08" db="EMBL/GenBank/DDBJ databases">
        <title>Sequencing the genomes of 1000 actinobacteria strains.</title>
        <authorList>
            <person name="Klenk H.-P."/>
        </authorList>
    </citation>
    <scope>NUCLEOTIDE SEQUENCE [LARGE SCALE GENOMIC DNA]</scope>
    <source>
        <strain evidence="7 8">DSM 22826</strain>
    </source>
</reference>
<dbReference type="RefSeq" id="WP_183512096.1">
    <property type="nucleotide sequence ID" value="NZ_BAABGK010000033.1"/>
</dbReference>
<evidence type="ECO:0000256" key="2">
    <source>
        <dbReference type="ARBA" id="ARBA00006472"/>
    </source>
</evidence>
<evidence type="ECO:0000313" key="7">
    <source>
        <dbReference type="EMBL" id="MBB2996532.1"/>
    </source>
</evidence>
<dbReference type="Gene3D" id="3.10.180.10">
    <property type="entry name" value="2,3-Dihydroxybiphenyl 1,2-Dioxygenase, domain 1"/>
    <property type="match status" value="1"/>
</dbReference>
<dbReference type="Proteomes" id="UP000523000">
    <property type="component" value="Unassembled WGS sequence"/>
</dbReference>
<evidence type="ECO:0000259" key="6">
    <source>
        <dbReference type="Pfam" id="PF18029"/>
    </source>
</evidence>
<organism evidence="7 8">
    <name type="scientific">Paeniglutamicibacter cryotolerans</name>
    <dbReference type="NCBI Taxonomy" id="670079"/>
    <lineage>
        <taxon>Bacteria</taxon>
        <taxon>Bacillati</taxon>
        <taxon>Actinomycetota</taxon>
        <taxon>Actinomycetes</taxon>
        <taxon>Micrococcales</taxon>
        <taxon>Micrococcaceae</taxon>
        <taxon>Paeniglutamicibacter</taxon>
    </lineage>
</organism>
<name>A0A839QTC6_9MICC</name>
<dbReference type="GO" id="GO:0006729">
    <property type="term" value="P:tetrahydrobiopterin biosynthetic process"/>
    <property type="evidence" value="ECO:0007669"/>
    <property type="project" value="InterPro"/>
</dbReference>
<comment type="similarity">
    <text evidence="2">Belongs to the pterin-4-alpha-carbinolamine dehydratase family.</text>
</comment>
<dbReference type="SUPFAM" id="SSF54593">
    <property type="entry name" value="Glyoxalase/Bleomycin resistance protein/Dihydroxybiphenyl dioxygenase"/>
    <property type="match status" value="1"/>
</dbReference>
<dbReference type="Pfam" id="PF01329">
    <property type="entry name" value="Pterin_4a"/>
    <property type="match status" value="1"/>
</dbReference>
<evidence type="ECO:0000313" key="8">
    <source>
        <dbReference type="Proteomes" id="UP000523000"/>
    </source>
</evidence>
<dbReference type="Gene3D" id="3.30.1360.20">
    <property type="entry name" value="Transcriptional coactivator/pterin dehydratase"/>
    <property type="match status" value="1"/>
</dbReference>
<gene>
    <name evidence="7" type="ORF">E9229_002779</name>
</gene>
<comment type="caution">
    <text evidence="7">The sequence shown here is derived from an EMBL/GenBank/DDBJ whole genome shotgun (WGS) entry which is preliminary data.</text>
</comment>
<keyword evidence="8" id="KW-1185">Reference proteome</keyword>
<evidence type="ECO:0000256" key="5">
    <source>
        <dbReference type="ARBA" id="ARBA00023239"/>
    </source>
</evidence>
<dbReference type="GO" id="GO:0008124">
    <property type="term" value="F:4-alpha-hydroxytetrahydrobiopterin dehydratase activity"/>
    <property type="evidence" value="ECO:0007669"/>
    <property type="project" value="UniProtKB-EC"/>
</dbReference>
<dbReference type="InterPro" id="IPR001533">
    <property type="entry name" value="Pterin_deHydtase"/>
</dbReference>
<dbReference type="InterPro" id="IPR041581">
    <property type="entry name" value="Glyoxalase_6"/>
</dbReference>
<dbReference type="CDD" id="cd00488">
    <property type="entry name" value="PCD_DCoH"/>
    <property type="match status" value="1"/>
</dbReference>
<dbReference type="Pfam" id="PF18029">
    <property type="entry name" value="Glyoxalase_6"/>
    <property type="match status" value="1"/>
</dbReference>
<accession>A0A839QTC6</accession>
<feature type="domain" description="Glyoxalase-like" evidence="6">
    <location>
        <begin position="114"/>
        <end position="212"/>
    </location>
</feature>
<protein>
    <recommendedName>
        <fullName evidence="4">Putative pterin-4-alpha-carbinolamine dehydratase</fullName>
        <ecNumber evidence="3">4.2.1.96</ecNumber>
    </recommendedName>
</protein>
<dbReference type="EMBL" id="JACHVS010000002">
    <property type="protein sequence ID" value="MBB2996532.1"/>
    <property type="molecule type" value="Genomic_DNA"/>
</dbReference>